<evidence type="ECO:0000313" key="4">
    <source>
        <dbReference type="Ensembl" id="ENSSAUP00010001210.1"/>
    </source>
</evidence>
<dbReference type="GO" id="GO:0005524">
    <property type="term" value="F:ATP binding"/>
    <property type="evidence" value="ECO:0007669"/>
    <property type="project" value="UniProtKB-UniRule"/>
</dbReference>
<keyword evidence="1" id="KW-0067">ATP-binding</keyword>
<dbReference type="OrthoDB" id="20783at2759"/>
<dbReference type="Proteomes" id="UP000472265">
    <property type="component" value="Chromosome 4"/>
</dbReference>
<dbReference type="GO" id="GO:0016308">
    <property type="term" value="F:1-phosphatidylinositol-4-phosphate 5-kinase activity"/>
    <property type="evidence" value="ECO:0007669"/>
    <property type="project" value="TreeGrafter"/>
</dbReference>
<dbReference type="InterPro" id="IPR002498">
    <property type="entry name" value="PInositol-4-P-4/5-kinase_core"/>
</dbReference>
<dbReference type="CDD" id="cd17304">
    <property type="entry name" value="PIPKc_PIP5KL1"/>
    <property type="match status" value="1"/>
</dbReference>
<name>A0A671TIW0_SPAAU</name>
<dbReference type="GO" id="GO:0046854">
    <property type="term" value="P:phosphatidylinositol phosphate biosynthetic process"/>
    <property type="evidence" value="ECO:0007669"/>
    <property type="project" value="TreeGrafter"/>
</dbReference>
<dbReference type="InParanoid" id="A0A671TIW0"/>
<dbReference type="OMA" id="QEFHEHH"/>
<organism evidence="4 5">
    <name type="scientific">Sparus aurata</name>
    <name type="common">Gilthead sea bream</name>
    <dbReference type="NCBI Taxonomy" id="8175"/>
    <lineage>
        <taxon>Eukaryota</taxon>
        <taxon>Metazoa</taxon>
        <taxon>Chordata</taxon>
        <taxon>Craniata</taxon>
        <taxon>Vertebrata</taxon>
        <taxon>Euteleostomi</taxon>
        <taxon>Actinopterygii</taxon>
        <taxon>Neopterygii</taxon>
        <taxon>Teleostei</taxon>
        <taxon>Neoteleostei</taxon>
        <taxon>Acanthomorphata</taxon>
        <taxon>Eupercaria</taxon>
        <taxon>Spariformes</taxon>
        <taxon>Sparidae</taxon>
        <taxon>Sparus</taxon>
    </lineage>
</organism>
<dbReference type="InterPro" id="IPR023610">
    <property type="entry name" value="PInositol-4/5-P-5/4-kinase"/>
</dbReference>
<keyword evidence="5" id="KW-1185">Reference proteome</keyword>
<dbReference type="PROSITE" id="PS51455">
    <property type="entry name" value="PIPK"/>
    <property type="match status" value="1"/>
</dbReference>
<sequence>MAPRTAARPSGATRRRRWWHLRQRCRMLGVFEINPEHEFHHLTAMIKEGMNTSIQTSMDIPVQETLTAEHFKAEETQSHEGFEMQTFAPQVFAKLRHSLDITEEEYMNSLCSGGHYLQFVSNSKSKADFFITNDKRFFLKTQNRREVRFLLSNLQAYMDHLEKYPHSLMVRFLGVHRIVIPNEMKKYFIVMQSVFYPDERINIRFDIKGCELGRWTNPDTGGKQIIKVLKDNNFEGQHIGLGRQKSWFANQVKVDAGFLRQLNVLDYSLLLAHQPLHQDEIDGKHSMANLVMRTTKSLDFDDSPTEPDSPSVPLLEETTAEVAPDTTDCGSGEPQAAAESFGEGIPLQEINSLAIETETDSELQKFHEHHRRLLPNCKNAIHVIDGPERRYFVGIIDIFTVYGWKKRLENLWKSLRYPGRAFSTVNPAKYSNRFCQWIQDRTQ</sequence>
<evidence type="ECO:0000313" key="5">
    <source>
        <dbReference type="Proteomes" id="UP000472265"/>
    </source>
</evidence>
<dbReference type="GeneTree" id="ENSGT00940000158633"/>
<protein>
    <submittedName>
        <fullName evidence="4">Phosphatidylinositol-4-phosphate 5-kinase like 1</fullName>
    </submittedName>
</protein>
<dbReference type="Ensembl" id="ENSSAUT00010001263.1">
    <property type="protein sequence ID" value="ENSSAUP00010001210.1"/>
    <property type="gene ID" value="ENSSAUG00010000644.1"/>
</dbReference>
<dbReference type="Gene3D" id="3.30.810.10">
    <property type="entry name" value="2-Layer Sandwich"/>
    <property type="match status" value="1"/>
</dbReference>
<feature type="region of interest" description="Disordered" evidence="2">
    <location>
        <begin position="297"/>
        <end position="338"/>
    </location>
</feature>
<dbReference type="Gene3D" id="3.30.800.10">
    <property type="entry name" value="Phosphatidylinositol Phosphate Kinase II Beta"/>
    <property type="match status" value="1"/>
</dbReference>
<gene>
    <name evidence="4" type="primary">PIP5KL1</name>
</gene>
<dbReference type="SUPFAM" id="SSF56104">
    <property type="entry name" value="SAICAR synthase-like"/>
    <property type="match status" value="1"/>
</dbReference>
<evidence type="ECO:0000259" key="3">
    <source>
        <dbReference type="PROSITE" id="PS51455"/>
    </source>
</evidence>
<dbReference type="InterPro" id="IPR027483">
    <property type="entry name" value="PInositol-4-P-4/5-kinase_C_sf"/>
</dbReference>
<keyword evidence="1" id="KW-0547">Nucleotide-binding</keyword>
<keyword evidence="1" id="KW-0418">Kinase</keyword>
<accession>A0A671TIW0</accession>
<feature type="domain" description="PIPK" evidence="3">
    <location>
        <begin position="23"/>
        <end position="442"/>
    </location>
</feature>
<dbReference type="SMART" id="SM00330">
    <property type="entry name" value="PIPKc"/>
    <property type="match status" value="1"/>
</dbReference>
<dbReference type="Pfam" id="PF01504">
    <property type="entry name" value="PIP5K"/>
    <property type="match status" value="1"/>
</dbReference>
<dbReference type="AlphaFoldDB" id="A0A671TIW0"/>
<proteinExistence type="predicted"/>
<keyword evidence="1" id="KW-0808">Transferase</keyword>
<dbReference type="GO" id="GO:0005886">
    <property type="term" value="C:plasma membrane"/>
    <property type="evidence" value="ECO:0007669"/>
    <property type="project" value="TreeGrafter"/>
</dbReference>
<dbReference type="PANTHER" id="PTHR23086:SF46">
    <property type="entry name" value="PHOSPHATIDYLINOSITOL 4-PHOSPHATE 5-KINASE-LIKE PROTEIN 1"/>
    <property type="match status" value="1"/>
</dbReference>
<evidence type="ECO:0000256" key="1">
    <source>
        <dbReference type="PROSITE-ProRule" id="PRU00781"/>
    </source>
</evidence>
<reference evidence="4" key="3">
    <citation type="submission" date="2025-09" db="UniProtKB">
        <authorList>
            <consortium name="Ensembl"/>
        </authorList>
    </citation>
    <scope>IDENTIFICATION</scope>
</reference>
<evidence type="ECO:0000256" key="2">
    <source>
        <dbReference type="SAM" id="MobiDB-lite"/>
    </source>
</evidence>
<dbReference type="InterPro" id="IPR027484">
    <property type="entry name" value="PInositol-4-P-5-kinase_N"/>
</dbReference>
<dbReference type="PANTHER" id="PTHR23086">
    <property type="entry name" value="PHOSPHATIDYLINOSITOL-4-PHOSPHATE 5-KINASE"/>
    <property type="match status" value="1"/>
</dbReference>
<reference evidence="4" key="2">
    <citation type="submission" date="2025-08" db="UniProtKB">
        <authorList>
            <consortium name="Ensembl"/>
        </authorList>
    </citation>
    <scope>IDENTIFICATION</scope>
</reference>
<reference evidence="4" key="1">
    <citation type="submission" date="2021-04" db="EMBL/GenBank/DDBJ databases">
        <authorList>
            <consortium name="Wellcome Sanger Institute Data Sharing"/>
        </authorList>
    </citation>
    <scope>NUCLEOTIDE SEQUENCE [LARGE SCALE GENOMIC DNA]</scope>
</reference>